<dbReference type="GO" id="GO:0005975">
    <property type="term" value="P:carbohydrate metabolic process"/>
    <property type="evidence" value="ECO:0007669"/>
    <property type="project" value="InterPro"/>
</dbReference>
<evidence type="ECO:0000256" key="6">
    <source>
        <dbReference type="ARBA" id="ARBA00022553"/>
    </source>
</evidence>
<dbReference type="eggNOG" id="COG1109">
    <property type="taxonomic scope" value="Bacteria"/>
</dbReference>
<feature type="domain" description="Alpha-D-phosphohexomutase alpha/beta/alpha" evidence="14">
    <location>
        <begin position="258"/>
        <end position="366"/>
    </location>
</feature>
<evidence type="ECO:0000256" key="1">
    <source>
        <dbReference type="ARBA" id="ARBA00000586"/>
    </source>
</evidence>
<dbReference type="HOGENOM" id="CLU_016950_9_1_6"/>
<evidence type="ECO:0000256" key="7">
    <source>
        <dbReference type="ARBA" id="ARBA00022723"/>
    </source>
</evidence>
<evidence type="ECO:0000256" key="9">
    <source>
        <dbReference type="ARBA" id="ARBA00023235"/>
    </source>
</evidence>
<dbReference type="KEGG" id="hha:Hhal_2297"/>
<dbReference type="PANTHER" id="PTHR43771">
    <property type="entry name" value="PHOSPHOMANNOMUTASE"/>
    <property type="match status" value="1"/>
</dbReference>
<dbReference type="CDD" id="cd03089">
    <property type="entry name" value="PMM_PGM"/>
    <property type="match status" value="1"/>
</dbReference>
<dbReference type="InterPro" id="IPR005846">
    <property type="entry name" value="A-D-PHexomutase_a/b/a-III"/>
</dbReference>
<evidence type="ECO:0000256" key="5">
    <source>
        <dbReference type="ARBA" id="ARBA00012730"/>
    </source>
</evidence>
<dbReference type="RefSeq" id="WP_011815082.1">
    <property type="nucleotide sequence ID" value="NC_008789.1"/>
</dbReference>
<dbReference type="PROSITE" id="PS00710">
    <property type="entry name" value="PGM_PMM"/>
    <property type="match status" value="1"/>
</dbReference>
<reference evidence="15 16" key="2">
    <citation type="journal article" date="2013" name="Stand. Genomic Sci.">
        <title>Complete genome sequence of Halorhodospira halophila SL1.</title>
        <authorList>
            <person name="Challacombe J.F."/>
            <person name="Majid S."/>
            <person name="Deole R."/>
            <person name="Brettin T.S."/>
            <person name="Bruce D."/>
            <person name="Delano S.F."/>
            <person name="Detter J.C."/>
            <person name="Gleasner C.D."/>
            <person name="Han C.S."/>
            <person name="Misra M."/>
            <person name="Reitenga K.G."/>
            <person name="Mikhailova N."/>
            <person name="Woyke T."/>
            <person name="Pitluck S."/>
            <person name="Nolan M."/>
            <person name="Land M.L."/>
            <person name="Saunders E."/>
            <person name="Tapia R."/>
            <person name="Lapidus A."/>
            <person name="Ivanova N."/>
            <person name="Hoff W.D."/>
        </authorList>
    </citation>
    <scope>NUCLEOTIDE SEQUENCE [LARGE SCALE GENOMIC DNA]</scope>
    <source>
        <strain evidence="16">DSM 244 / SL1</strain>
    </source>
</reference>
<dbReference type="GO" id="GO:0000287">
    <property type="term" value="F:magnesium ion binding"/>
    <property type="evidence" value="ECO:0007669"/>
    <property type="project" value="InterPro"/>
</dbReference>
<dbReference type="InterPro" id="IPR005844">
    <property type="entry name" value="A-D-PHexomutase_a/b/a-I"/>
</dbReference>
<feature type="domain" description="Alpha-D-phosphohexomutase C-terminal" evidence="11">
    <location>
        <begin position="376"/>
        <end position="449"/>
    </location>
</feature>
<dbReference type="GO" id="GO:0004615">
    <property type="term" value="F:phosphomannomutase activity"/>
    <property type="evidence" value="ECO:0007669"/>
    <property type="project" value="UniProtKB-EC"/>
</dbReference>
<reference evidence="16" key="1">
    <citation type="submission" date="2006-12" db="EMBL/GenBank/DDBJ databases">
        <title>Complete sequence of Halorhodospira halophila SL1.</title>
        <authorList>
            <consortium name="US DOE Joint Genome Institute"/>
            <person name="Copeland A."/>
            <person name="Lucas S."/>
            <person name="Lapidus A."/>
            <person name="Barry K."/>
            <person name="Detter J.C."/>
            <person name="Glavina del Rio T."/>
            <person name="Hammon N."/>
            <person name="Israni S."/>
            <person name="Dalin E."/>
            <person name="Tice H."/>
            <person name="Pitluck S."/>
            <person name="Saunders E."/>
            <person name="Brettin T."/>
            <person name="Bruce D."/>
            <person name="Han C."/>
            <person name="Tapia R."/>
            <person name="Schmutz J."/>
            <person name="Larimer F."/>
            <person name="Land M."/>
            <person name="Hauser L."/>
            <person name="Kyrpides N."/>
            <person name="Mikhailova N."/>
            <person name="Hoff W."/>
            <person name="Richardson P."/>
        </authorList>
    </citation>
    <scope>NUCLEOTIDE SEQUENCE [LARGE SCALE GENOMIC DNA]</scope>
    <source>
        <strain evidence="16">DSM 244 / SL1</strain>
    </source>
</reference>
<dbReference type="Pfam" id="PF02879">
    <property type="entry name" value="PGM_PMM_II"/>
    <property type="match status" value="1"/>
</dbReference>
<feature type="domain" description="Alpha-D-phosphohexomutase alpha/beta/alpha" evidence="13">
    <location>
        <begin position="156"/>
        <end position="253"/>
    </location>
</feature>
<dbReference type="Pfam" id="PF00408">
    <property type="entry name" value="PGM_PMM_IV"/>
    <property type="match status" value="1"/>
</dbReference>
<dbReference type="AlphaFoldDB" id="A1WZE8"/>
<keyword evidence="9 15" id="KW-0413">Isomerase</keyword>
<dbReference type="SUPFAM" id="SSF53738">
    <property type="entry name" value="Phosphoglucomutase, first 3 domains"/>
    <property type="match status" value="3"/>
</dbReference>
<dbReference type="EC" id="5.4.2.8" evidence="5"/>
<evidence type="ECO:0000259" key="13">
    <source>
        <dbReference type="Pfam" id="PF02879"/>
    </source>
</evidence>
<dbReference type="InterPro" id="IPR016055">
    <property type="entry name" value="A-D-PHexomutase_a/b/a-I/II/III"/>
</dbReference>
<evidence type="ECO:0000256" key="3">
    <source>
        <dbReference type="ARBA" id="ARBA00004699"/>
    </source>
</evidence>
<keyword evidence="16" id="KW-1185">Reference proteome</keyword>
<protein>
    <recommendedName>
        <fullName evidence="5">phosphomannomutase</fullName>
        <ecNumber evidence="5">5.4.2.8</ecNumber>
    </recommendedName>
</protein>
<dbReference type="InterPro" id="IPR005841">
    <property type="entry name" value="Alpha-D-phosphohexomutase_SF"/>
</dbReference>
<keyword evidence="6" id="KW-0597">Phosphoprotein</keyword>
<dbReference type="STRING" id="349124.Hhal_2297"/>
<evidence type="ECO:0000259" key="12">
    <source>
        <dbReference type="Pfam" id="PF02878"/>
    </source>
</evidence>
<comment type="catalytic activity">
    <reaction evidence="1">
        <text>alpha-D-mannose 1-phosphate = D-mannose 6-phosphate</text>
        <dbReference type="Rhea" id="RHEA:11140"/>
        <dbReference type="ChEBI" id="CHEBI:58409"/>
        <dbReference type="ChEBI" id="CHEBI:58735"/>
        <dbReference type="EC" id="5.4.2.8"/>
    </reaction>
</comment>
<dbReference type="SUPFAM" id="SSF55957">
    <property type="entry name" value="Phosphoglucomutase, C-terminal domain"/>
    <property type="match status" value="1"/>
</dbReference>
<comment type="pathway">
    <text evidence="3">Nucleotide-sugar biosynthesis; GDP-alpha-D-mannose biosynthesis; alpha-D-mannose 1-phosphate from D-fructose 6-phosphate: step 2/2.</text>
</comment>
<dbReference type="PRINTS" id="PR00509">
    <property type="entry name" value="PGMPMM"/>
</dbReference>
<evidence type="ECO:0000256" key="4">
    <source>
        <dbReference type="ARBA" id="ARBA00010231"/>
    </source>
</evidence>
<dbReference type="Proteomes" id="UP000000647">
    <property type="component" value="Chromosome"/>
</dbReference>
<dbReference type="Pfam" id="PF02880">
    <property type="entry name" value="PGM_PMM_III"/>
    <property type="match status" value="1"/>
</dbReference>
<organism evidence="15 16">
    <name type="scientific">Halorhodospira halophila (strain DSM 244 / SL1)</name>
    <name type="common">Ectothiorhodospira halophila (strain DSM 244 / SL1)</name>
    <dbReference type="NCBI Taxonomy" id="349124"/>
    <lineage>
        <taxon>Bacteria</taxon>
        <taxon>Pseudomonadati</taxon>
        <taxon>Pseudomonadota</taxon>
        <taxon>Gammaproteobacteria</taxon>
        <taxon>Chromatiales</taxon>
        <taxon>Ectothiorhodospiraceae</taxon>
        <taxon>Halorhodospira</taxon>
    </lineage>
</organism>
<dbReference type="InterPro" id="IPR016066">
    <property type="entry name" value="A-D-PHexomutase_CS"/>
</dbReference>
<gene>
    <name evidence="15" type="ordered locus">Hhal_2297</name>
</gene>
<accession>A1WZE8</accession>
<dbReference type="InterPro" id="IPR005843">
    <property type="entry name" value="A-D-PHexomutase_C"/>
</dbReference>
<evidence type="ECO:0000313" key="16">
    <source>
        <dbReference type="Proteomes" id="UP000000647"/>
    </source>
</evidence>
<feature type="domain" description="Alpha-D-phosphohexomutase alpha/beta/alpha" evidence="12">
    <location>
        <begin position="10"/>
        <end position="136"/>
    </location>
</feature>
<evidence type="ECO:0000259" key="14">
    <source>
        <dbReference type="Pfam" id="PF02880"/>
    </source>
</evidence>
<keyword evidence="8 10" id="KW-0460">Magnesium</keyword>
<comment type="cofactor">
    <cofactor evidence="2">
        <name>Mg(2+)</name>
        <dbReference type="ChEBI" id="CHEBI:18420"/>
    </cofactor>
</comment>
<name>A1WZE8_HALHL</name>
<dbReference type="InterPro" id="IPR036900">
    <property type="entry name" value="A-D-PHexomutase_C_sf"/>
</dbReference>
<dbReference type="Gene3D" id="3.40.120.10">
    <property type="entry name" value="Alpha-D-Glucose-1,6-Bisphosphate, subunit A, domain 3"/>
    <property type="match status" value="3"/>
</dbReference>
<dbReference type="OrthoDB" id="9803322at2"/>
<evidence type="ECO:0000313" key="15">
    <source>
        <dbReference type="EMBL" id="ABM63060.1"/>
    </source>
</evidence>
<proteinExistence type="inferred from homology"/>
<sequence>MSAAQVPASIFRAYDVRGVVGETLNADIVRWVGRAVGSEARERGVRRLVVGRDGRHSSAELAAAVAAGMNDAGCDVVDIGQAPTPVMYFATHELETGSGVMITGSHNPPEYNGLKIMVAGDTLSGEAITALYRRIQDGCLSAGEGGVESRTDLVERYLARITGDIRPARSLRVVLDAGNGVAGAVAPQLFEALGCEVEALFCDVDGDFPNHHPDPAEPHNLETLIARVRESGADLGLAFDGDGDRLGVVDSAGKIIWPDRQLMLYARDVLSRRPGEPVVFDVKCSMHLKQVIEAAGGRPQMSRTGHSLIKATLRETGAPLAGEMSGHTFFAERWYGFDDGLYTGARLVEIVAADGRPSAEIFAELPEGVSTPELKVHIQEGEQVELMDALVTEGQRRFTDATIHTIDGIRVEWSDGWGLIRASNTTPVLVVRFEANDDAGLARIREAFEALLAAVRPGLAIPGG</sequence>
<comment type="similarity">
    <text evidence="4 10">Belongs to the phosphohexose mutase family.</text>
</comment>
<dbReference type="Pfam" id="PF02878">
    <property type="entry name" value="PGM_PMM_I"/>
    <property type="match status" value="1"/>
</dbReference>
<evidence type="ECO:0000256" key="8">
    <source>
        <dbReference type="ARBA" id="ARBA00022842"/>
    </source>
</evidence>
<evidence type="ECO:0000256" key="2">
    <source>
        <dbReference type="ARBA" id="ARBA00001946"/>
    </source>
</evidence>
<dbReference type="InterPro" id="IPR005845">
    <property type="entry name" value="A-D-PHexomutase_a/b/a-II"/>
</dbReference>
<dbReference type="PANTHER" id="PTHR43771:SF2">
    <property type="entry name" value="PHOSPHOMANNOMUTASE_PHOSPHOGLUCOMUTASE"/>
    <property type="match status" value="1"/>
</dbReference>
<dbReference type="EMBL" id="CP000544">
    <property type="protein sequence ID" value="ABM63060.1"/>
    <property type="molecule type" value="Genomic_DNA"/>
</dbReference>
<evidence type="ECO:0000256" key="10">
    <source>
        <dbReference type="RuleBase" id="RU004326"/>
    </source>
</evidence>
<keyword evidence="7 10" id="KW-0479">Metal-binding</keyword>
<evidence type="ECO:0000259" key="11">
    <source>
        <dbReference type="Pfam" id="PF00408"/>
    </source>
</evidence>
<dbReference type="Gene3D" id="3.30.310.50">
    <property type="entry name" value="Alpha-D-phosphohexomutase, C-terminal domain"/>
    <property type="match status" value="1"/>
</dbReference>